<evidence type="ECO:0000256" key="6">
    <source>
        <dbReference type="ARBA" id="ARBA00029325"/>
    </source>
</evidence>
<dbReference type="InterPro" id="IPR008259">
    <property type="entry name" value="FMN_hydac_DH_AS"/>
</dbReference>
<evidence type="ECO:0000256" key="7">
    <source>
        <dbReference type="ARBA" id="ARBA00029327"/>
    </source>
</evidence>
<evidence type="ECO:0000256" key="3">
    <source>
        <dbReference type="ARBA" id="ARBA00022643"/>
    </source>
</evidence>
<protein>
    <submittedName>
        <fullName evidence="10">Hydroxyacid oxidase 1-like</fullName>
    </submittedName>
</protein>
<dbReference type="PIRSF" id="PIRSF000138">
    <property type="entry name" value="Al-hdrx_acd_dh"/>
    <property type="match status" value="1"/>
</dbReference>
<evidence type="ECO:0000313" key="10">
    <source>
        <dbReference type="RefSeq" id="XP_013772357.1"/>
    </source>
</evidence>
<evidence type="ECO:0000256" key="2">
    <source>
        <dbReference type="ARBA" id="ARBA00022630"/>
    </source>
</evidence>
<dbReference type="SUPFAM" id="SSF51395">
    <property type="entry name" value="FMN-linked oxidoreductases"/>
    <property type="match status" value="1"/>
</dbReference>
<dbReference type="PROSITE" id="PS51349">
    <property type="entry name" value="FMN_HYDROXY_ACID_DH_2"/>
    <property type="match status" value="1"/>
</dbReference>
<dbReference type="GeneID" id="106457484"/>
<comment type="catalytic activity">
    <reaction evidence="7">
        <text>2-hydroxyoctanoate + O2 = 2-oxooctanoate + H2O2</text>
        <dbReference type="Rhea" id="RHEA:67940"/>
        <dbReference type="ChEBI" id="CHEBI:15379"/>
        <dbReference type="ChEBI" id="CHEBI:16240"/>
        <dbReference type="ChEBI" id="CHEBI:133514"/>
        <dbReference type="ChEBI" id="CHEBI:176689"/>
    </reaction>
    <physiologicalReaction direction="left-to-right" evidence="7">
        <dbReference type="Rhea" id="RHEA:67941"/>
    </physiologicalReaction>
</comment>
<keyword evidence="9" id="KW-1185">Reference proteome</keyword>
<gene>
    <name evidence="10" type="primary">LOC106457484</name>
</gene>
<dbReference type="CDD" id="cd02809">
    <property type="entry name" value="alpha_hydroxyacid_oxid_FMN"/>
    <property type="match status" value="1"/>
</dbReference>
<accession>A0ABM1B0M3</accession>
<evidence type="ECO:0000256" key="5">
    <source>
        <dbReference type="ARBA" id="ARBA00024042"/>
    </source>
</evidence>
<dbReference type="InterPro" id="IPR037396">
    <property type="entry name" value="FMN_HAD"/>
</dbReference>
<evidence type="ECO:0000256" key="1">
    <source>
        <dbReference type="ARBA" id="ARBA00001917"/>
    </source>
</evidence>
<keyword evidence="2" id="KW-0285">Flavoprotein</keyword>
<reference evidence="10" key="1">
    <citation type="submission" date="2025-08" db="UniProtKB">
        <authorList>
            <consortium name="RefSeq"/>
        </authorList>
    </citation>
    <scope>IDENTIFICATION</scope>
    <source>
        <tissue evidence="10">Muscle</tissue>
    </source>
</reference>
<dbReference type="InterPro" id="IPR012133">
    <property type="entry name" value="Alpha-hydoxy_acid_DH_FMN"/>
</dbReference>
<comment type="similarity">
    <text evidence="5">Belongs to the FMN-dependent alpha-hydroxy acid dehydrogenase family.</text>
</comment>
<evidence type="ECO:0000313" key="9">
    <source>
        <dbReference type="Proteomes" id="UP000694941"/>
    </source>
</evidence>
<dbReference type="PANTHER" id="PTHR10578:SF107">
    <property type="entry name" value="2-HYDROXYACID OXIDASE 1"/>
    <property type="match status" value="1"/>
</dbReference>
<proteinExistence type="inferred from homology"/>
<comment type="catalytic activity">
    <reaction evidence="6">
        <text>a (2S)-2-hydroxycarboxylate + O2 = a 2-oxocarboxylate + H2O2</text>
        <dbReference type="Rhea" id="RHEA:16789"/>
        <dbReference type="ChEBI" id="CHEBI:15379"/>
        <dbReference type="ChEBI" id="CHEBI:16240"/>
        <dbReference type="ChEBI" id="CHEBI:35179"/>
        <dbReference type="ChEBI" id="CHEBI:58123"/>
        <dbReference type="EC" id="1.1.3.15"/>
    </reaction>
    <physiologicalReaction direction="left-to-right" evidence="6">
        <dbReference type="Rhea" id="RHEA:16790"/>
    </physiologicalReaction>
</comment>
<dbReference type="Gene3D" id="3.20.20.70">
    <property type="entry name" value="Aldolase class I"/>
    <property type="match status" value="1"/>
</dbReference>
<dbReference type="Proteomes" id="UP000694941">
    <property type="component" value="Unplaced"/>
</dbReference>
<sequence length="370" mass="40861">MSNTSIVCIEDIERLAKSQLSKKTRDYYADGANNQYTLEENRSAFDRLRIRPRFLRDVSVRDMTVTILGQKINFPIGASPSAYHRLAHPDGEIATAKAVSSMGSIMILSTSSSYALEDVIKVVPNSTLWFQLYVFNNRQVTKMLIQRAERCGFKALVLTVDTPISGFQYNFAQNGLDMSNEKMGNFEGIDLNKAGLNYSEEDTSKRHLASFYDTSLTWDAISWIRTVTSLPVVVKGILTGEDAEMAIKYGASAIMVSNHGGRQLDGVPATVDVLPEVVKKVNGRCEVYLDSGVRTGTDVLKAIALGAKAVFIGRPVLWGLTYNGEDGVKQVLKILKNELDLAMALSGCKTLKDIETTPSLVVKDNYYSRL</sequence>
<feature type="domain" description="FMN hydroxy acid dehydrogenase" evidence="8">
    <location>
        <begin position="1"/>
        <end position="364"/>
    </location>
</feature>
<keyword evidence="4" id="KW-0560">Oxidoreductase</keyword>
<name>A0ABM1B0M3_LIMPO</name>
<organism evidence="9 10">
    <name type="scientific">Limulus polyphemus</name>
    <name type="common">Atlantic horseshoe crab</name>
    <dbReference type="NCBI Taxonomy" id="6850"/>
    <lineage>
        <taxon>Eukaryota</taxon>
        <taxon>Metazoa</taxon>
        <taxon>Ecdysozoa</taxon>
        <taxon>Arthropoda</taxon>
        <taxon>Chelicerata</taxon>
        <taxon>Merostomata</taxon>
        <taxon>Xiphosura</taxon>
        <taxon>Limulidae</taxon>
        <taxon>Limulus</taxon>
    </lineage>
</organism>
<keyword evidence="3" id="KW-0288">FMN</keyword>
<comment type="cofactor">
    <cofactor evidence="1">
        <name>FMN</name>
        <dbReference type="ChEBI" id="CHEBI:58210"/>
    </cofactor>
</comment>
<dbReference type="InterPro" id="IPR000262">
    <property type="entry name" value="FMN-dep_DH"/>
</dbReference>
<dbReference type="PANTHER" id="PTHR10578">
    <property type="entry name" value="S -2-HYDROXY-ACID OXIDASE-RELATED"/>
    <property type="match status" value="1"/>
</dbReference>
<evidence type="ECO:0000256" key="4">
    <source>
        <dbReference type="ARBA" id="ARBA00023002"/>
    </source>
</evidence>
<dbReference type="PROSITE" id="PS00557">
    <property type="entry name" value="FMN_HYDROXY_ACID_DH_1"/>
    <property type="match status" value="1"/>
</dbReference>
<dbReference type="Pfam" id="PF01070">
    <property type="entry name" value="FMN_dh"/>
    <property type="match status" value="1"/>
</dbReference>
<dbReference type="InterPro" id="IPR013785">
    <property type="entry name" value="Aldolase_TIM"/>
</dbReference>
<dbReference type="RefSeq" id="XP_013772357.1">
    <property type="nucleotide sequence ID" value="XM_013916903.2"/>
</dbReference>
<evidence type="ECO:0000259" key="8">
    <source>
        <dbReference type="PROSITE" id="PS51349"/>
    </source>
</evidence>